<dbReference type="OrthoDB" id="626729at2759"/>
<dbReference type="EMBL" id="MTYJ01000047">
    <property type="protein sequence ID" value="OQV18639.1"/>
    <property type="molecule type" value="Genomic_DNA"/>
</dbReference>
<dbReference type="Proteomes" id="UP000192578">
    <property type="component" value="Unassembled WGS sequence"/>
</dbReference>
<keyword evidence="2" id="KW-1185">Reference proteome</keyword>
<dbReference type="SUPFAM" id="SSF49870">
    <property type="entry name" value="Osmotin, thaumatin-like protein"/>
    <property type="match status" value="1"/>
</dbReference>
<organism evidence="1 2">
    <name type="scientific">Hypsibius exemplaris</name>
    <name type="common">Freshwater tardigrade</name>
    <dbReference type="NCBI Taxonomy" id="2072580"/>
    <lineage>
        <taxon>Eukaryota</taxon>
        <taxon>Metazoa</taxon>
        <taxon>Ecdysozoa</taxon>
        <taxon>Tardigrada</taxon>
        <taxon>Eutardigrada</taxon>
        <taxon>Parachela</taxon>
        <taxon>Hypsibioidea</taxon>
        <taxon>Hypsibiidae</taxon>
        <taxon>Hypsibius</taxon>
    </lineage>
</organism>
<dbReference type="InterPro" id="IPR037176">
    <property type="entry name" value="Osmotin/thaumatin-like_sf"/>
</dbReference>
<proteinExistence type="predicted"/>
<comment type="caution">
    <text evidence="1">The sequence shown here is derived from an EMBL/GenBank/DDBJ whole genome shotgun (WGS) entry which is preliminary data.</text>
</comment>
<accession>A0A1W0WTU6</accession>
<evidence type="ECO:0000313" key="1">
    <source>
        <dbReference type="EMBL" id="OQV18639.1"/>
    </source>
</evidence>
<sequence length="291" mass="32284">MSFPITRSQILRQSLRIPEVKQQDFLANCCRWPIPIKQRLNDVAVYSDGGSSRPNFDQRSGRSNSALIGRLPTALRLNRMATSKGVLPACLAMVLVIFRISWVGATSVDFKNSCNYPVSLFKYVLGDDRINLECTLASLSGSCSKSYDNIPVLFQNGRDELHTTRVVFIFDTEEQDVYAIDVINGYNTPVQIATNTGGPNVTCTDPKCPEGMLSPEGTWKVHSTKTGGTFTVTFCPEVGTTASRLRIAQHAVSLRRIQTIAVQKSELARKTVPRSALHRFRLALDVNLEKK</sequence>
<gene>
    <name evidence="1" type="ORF">BV898_07268</name>
</gene>
<name>A0A1W0WTU6_HYPEX</name>
<dbReference type="AlphaFoldDB" id="A0A1W0WTU6"/>
<reference evidence="2" key="1">
    <citation type="submission" date="2017-01" db="EMBL/GenBank/DDBJ databases">
        <title>Comparative genomics of anhydrobiosis in the tardigrade Hypsibius dujardini.</title>
        <authorList>
            <person name="Yoshida Y."/>
            <person name="Koutsovoulos G."/>
            <person name="Laetsch D."/>
            <person name="Stevens L."/>
            <person name="Kumar S."/>
            <person name="Horikawa D."/>
            <person name="Ishino K."/>
            <person name="Komine S."/>
            <person name="Tomita M."/>
            <person name="Blaxter M."/>
            <person name="Arakawa K."/>
        </authorList>
    </citation>
    <scope>NUCLEOTIDE SEQUENCE [LARGE SCALE GENOMIC DNA]</scope>
    <source>
        <strain evidence="2">Z151</strain>
    </source>
</reference>
<dbReference type="Gene3D" id="2.60.110.10">
    <property type="entry name" value="Thaumatin"/>
    <property type="match status" value="1"/>
</dbReference>
<evidence type="ECO:0000313" key="2">
    <source>
        <dbReference type="Proteomes" id="UP000192578"/>
    </source>
</evidence>
<protein>
    <submittedName>
        <fullName evidence="1">Uncharacterized protein</fullName>
    </submittedName>
</protein>